<evidence type="ECO:0000313" key="3">
    <source>
        <dbReference type="EMBL" id="PWA69664.1"/>
    </source>
</evidence>
<reference evidence="3 4" key="1">
    <citation type="journal article" date="2018" name="Mol. Plant">
        <title>The genome of Artemisia annua provides insight into the evolution of Asteraceae family and artemisinin biosynthesis.</title>
        <authorList>
            <person name="Shen Q."/>
            <person name="Zhang L."/>
            <person name="Liao Z."/>
            <person name="Wang S."/>
            <person name="Yan T."/>
            <person name="Shi P."/>
            <person name="Liu M."/>
            <person name="Fu X."/>
            <person name="Pan Q."/>
            <person name="Wang Y."/>
            <person name="Lv Z."/>
            <person name="Lu X."/>
            <person name="Zhang F."/>
            <person name="Jiang W."/>
            <person name="Ma Y."/>
            <person name="Chen M."/>
            <person name="Hao X."/>
            <person name="Li L."/>
            <person name="Tang Y."/>
            <person name="Lv G."/>
            <person name="Zhou Y."/>
            <person name="Sun X."/>
            <person name="Brodelius P.E."/>
            <person name="Rose J.K.C."/>
            <person name="Tang K."/>
        </authorList>
    </citation>
    <scope>NUCLEOTIDE SEQUENCE [LARGE SCALE GENOMIC DNA]</scope>
    <source>
        <strain evidence="4">cv. Huhao1</strain>
        <tissue evidence="3">Leaf</tissue>
    </source>
</reference>
<gene>
    <name evidence="3" type="ORF">CTI12_AA295710</name>
</gene>
<sequence>MRNIRVLRHWPQVVYAFAFFLLATIVLADKPHGYNSPLPPSPSPPHPYMYKSPTPPAPSPSYVYKSPLAPSHTPRHPYYYISQHQLSKSKRSTAYYYKSPPPPKRH</sequence>
<accession>A0A2U1N845</accession>
<evidence type="ECO:0000256" key="1">
    <source>
        <dbReference type="SAM" id="MobiDB-lite"/>
    </source>
</evidence>
<keyword evidence="2" id="KW-0732">Signal</keyword>
<proteinExistence type="predicted"/>
<comment type="caution">
    <text evidence="3">The sequence shown here is derived from an EMBL/GenBank/DDBJ whole genome shotgun (WGS) entry which is preliminary data.</text>
</comment>
<keyword evidence="4" id="KW-1185">Reference proteome</keyword>
<evidence type="ECO:0000313" key="4">
    <source>
        <dbReference type="Proteomes" id="UP000245207"/>
    </source>
</evidence>
<protein>
    <recommendedName>
        <fullName evidence="5">Extensin domain-containing protein</fullName>
    </recommendedName>
</protein>
<dbReference type="STRING" id="35608.A0A2U1N845"/>
<organism evidence="3 4">
    <name type="scientific">Artemisia annua</name>
    <name type="common">Sweet wormwood</name>
    <dbReference type="NCBI Taxonomy" id="35608"/>
    <lineage>
        <taxon>Eukaryota</taxon>
        <taxon>Viridiplantae</taxon>
        <taxon>Streptophyta</taxon>
        <taxon>Embryophyta</taxon>
        <taxon>Tracheophyta</taxon>
        <taxon>Spermatophyta</taxon>
        <taxon>Magnoliopsida</taxon>
        <taxon>eudicotyledons</taxon>
        <taxon>Gunneridae</taxon>
        <taxon>Pentapetalae</taxon>
        <taxon>asterids</taxon>
        <taxon>campanulids</taxon>
        <taxon>Asterales</taxon>
        <taxon>Asteraceae</taxon>
        <taxon>Asteroideae</taxon>
        <taxon>Anthemideae</taxon>
        <taxon>Artemisiinae</taxon>
        <taxon>Artemisia</taxon>
    </lineage>
</organism>
<dbReference type="AlphaFoldDB" id="A0A2U1N845"/>
<evidence type="ECO:0000256" key="2">
    <source>
        <dbReference type="SAM" id="SignalP"/>
    </source>
</evidence>
<feature type="signal peptide" evidence="2">
    <location>
        <begin position="1"/>
        <end position="28"/>
    </location>
</feature>
<dbReference type="OrthoDB" id="1306459at2759"/>
<evidence type="ECO:0008006" key="5">
    <source>
        <dbReference type="Google" id="ProtNLM"/>
    </source>
</evidence>
<name>A0A2U1N845_ARTAN</name>
<dbReference type="Proteomes" id="UP000245207">
    <property type="component" value="Unassembled WGS sequence"/>
</dbReference>
<feature type="chain" id="PRO_5015434088" description="Extensin domain-containing protein" evidence="2">
    <location>
        <begin position="29"/>
        <end position="106"/>
    </location>
</feature>
<feature type="region of interest" description="Disordered" evidence="1">
    <location>
        <begin position="83"/>
        <end position="106"/>
    </location>
</feature>
<dbReference type="EMBL" id="PKPP01003389">
    <property type="protein sequence ID" value="PWA69664.1"/>
    <property type="molecule type" value="Genomic_DNA"/>
</dbReference>